<evidence type="ECO:0000256" key="5">
    <source>
        <dbReference type="ARBA" id="ARBA00022651"/>
    </source>
</evidence>
<proteinExistence type="inferred from homology"/>
<dbReference type="PROSITE" id="PS00777">
    <property type="entry name" value="GH11_2"/>
    <property type="match status" value="1"/>
</dbReference>
<gene>
    <name evidence="14" type="ORF">OCU04_002302</name>
</gene>
<dbReference type="PANTHER" id="PTHR46828:SF2">
    <property type="entry name" value="ENDO-1,4-BETA-XYLANASE A-RELATED"/>
    <property type="match status" value="1"/>
</dbReference>
<evidence type="ECO:0000256" key="3">
    <source>
        <dbReference type="ARBA" id="ARBA00007792"/>
    </source>
</evidence>
<dbReference type="EMBL" id="JAPEIS010000002">
    <property type="protein sequence ID" value="KAJ8068594.1"/>
    <property type="molecule type" value="Genomic_DNA"/>
</dbReference>
<evidence type="ECO:0000256" key="10">
    <source>
        <dbReference type="PROSITE-ProRule" id="PRU01097"/>
    </source>
</evidence>
<dbReference type="InterPro" id="IPR013320">
    <property type="entry name" value="ConA-like_dom_sf"/>
</dbReference>
<dbReference type="AlphaFoldDB" id="A0A9X0ATF8"/>
<sequence length="230" mass="24192">MVSTKTLLLAATTIASVFSAPAPAAAPAPVSENLNVLERRLTSSATGTSGGYYYSFWTDGSGGVTYANGAGGQYAVSWTGNKGNFVGGKGWAVGSARPITYTATYKPSGNSYLSIYGWTTSPLIEYYIVEDYGTYDPSSAATEIGSVTTDGSTYKILETTRTNQPSVQGTATFKQYWSVRVNKRTSGTVTTANHFAAWKKLGLVLGGTFNYQIVAVEGYQSSGSATVTVS</sequence>
<evidence type="ECO:0000256" key="7">
    <source>
        <dbReference type="ARBA" id="ARBA00023277"/>
    </source>
</evidence>
<dbReference type="GO" id="GO:0045493">
    <property type="term" value="P:xylan catabolic process"/>
    <property type="evidence" value="ECO:0007669"/>
    <property type="project" value="UniProtKB-UniRule"/>
</dbReference>
<evidence type="ECO:0000256" key="1">
    <source>
        <dbReference type="ARBA" id="ARBA00000681"/>
    </source>
</evidence>
<dbReference type="EC" id="3.2.1.8" evidence="4 10"/>
<dbReference type="OrthoDB" id="2115822at2759"/>
<comment type="similarity">
    <text evidence="3 10 11">Belongs to the glycosyl hydrolase 11 (cellulase G) family.</text>
</comment>
<comment type="pathway">
    <text evidence="2 10 11">Glycan degradation; xylan degradation.</text>
</comment>
<dbReference type="FunFam" id="2.60.120.180:FF:000001">
    <property type="entry name" value="Endo-1,4-beta-xylanase"/>
    <property type="match status" value="1"/>
</dbReference>
<keyword evidence="7 10" id="KW-0119">Carbohydrate metabolism</keyword>
<feature type="domain" description="GH11" evidence="13">
    <location>
        <begin position="40"/>
        <end position="230"/>
    </location>
</feature>
<dbReference type="InterPro" id="IPR001137">
    <property type="entry name" value="Glyco_hydro_11"/>
</dbReference>
<keyword evidence="5 10" id="KW-0858">Xylan degradation</keyword>
<evidence type="ECO:0000256" key="9">
    <source>
        <dbReference type="ARBA" id="ARBA00023326"/>
    </source>
</evidence>
<comment type="caution">
    <text evidence="14">The sequence shown here is derived from an EMBL/GenBank/DDBJ whole genome shotgun (WGS) entry which is preliminary data.</text>
</comment>
<protein>
    <recommendedName>
        <fullName evidence="4 10">Endo-1,4-beta-xylanase</fullName>
        <ecNumber evidence="4 10">3.2.1.8</ecNumber>
    </recommendedName>
</protein>
<comment type="catalytic activity">
    <reaction evidence="1 10 11">
        <text>Endohydrolysis of (1-&gt;4)-beta-D-xylosidic linkages in xylans.</text>
        <dbReference type="EC" id="3.2.1.8"/>
    </reaction>
</comment>
<dbReference type="PROSITE" id="PS00776">
    <property type="entry name" value="GH11_1"/>
    <property type="match status" value="1"/>
</dbReference>
<accession>A0A9X0ATF8</accession>
<evidence type="ECO:0000256" key="2">
    <source>
        <dbReference type="ARBA" id="ARBA00004851"/>
    </source>
</evidence>
<keyword evidence="9 10" id="KW-0624">Polysaccharide degradation</keyword>
<keyword evidence="12" id="KW-0732">Signal</keyword>
<dbReference type="InterPro" id="IPR013319">
    <property type="entry name" value="GH11/12"/>
</dbReference>
<dbReference type="InterPro" id="IPR018208">
    <property type="entry name" value="GH11_AS_1"/>
</dbReference>
<dbReference type="PROSITE" id="PS51761">
    <property type="entry name" value="GH11_3"/>
    <property type="match status" value="1"/>
</dbReference>
<organism evidence="14 15">
    <name type="scientific">Sclerotinia nivalis</name>
    <dbReference type="NCBI Taxonomy" id="352851"/>
    <lineage>
        <taxon>Eukaryota</taxon>
        <taxon>Fungi</taxon>
        <taxon>Dikarya</taxon>
        <taxon>Ascomycota</taxon>
        <taxon>Pezizomycotina</taxon>
        <taxon>Leotiomycetes</taxon>
        <taxon>Helotiales</taxon>
        <taxon>Sclerotiniaceae</taxon>
        <taxon>Sclerotinia</taxon>
    </lineage>
</organism>
<evidence type="ECO:0000259" key="13">
    <source>
        <dbReference type="PROSITE" id="PS51761"/>
    </source>
</evidence>
<dbReference type="PANTHER" id="PTHR46828">
    <property type="entry name" value="ENDO-1,4-BETA-XYLANASE A-RELATED"/>
    <property type="match status" value="1"/>
</dbReference>
<dbReference type="Gene3D" id="2.60.120.180">
    <property type="match status" value="1"/>
</dbReference>
<evidence type="ECO:0000256" key="6">
    <source>
        <dbReference type="ARBA" id="ARBA00022801"/>
    </source>
</evidence>
<evidence type="ECO:0000256" key="11">
    <source>
        <dbReference type="RuleBase" id="RU362015"/>
    </source>
</evidence>
<evidence type="ECO:0000256" key="4">
    <source>
        <dbReference type="ARBA" id="ARBA00012590"/>
    </source>
</evidence>
<dbReference type="GO" id="GO:0031176">
    <property type="term" value="F:endo-1,4-beta-xylanase activity"/>
    <property type="evidence" value="ECO:0007669"/>
    <property type="project" value="UniProtKB-UniRule"/>
</dbReference>
<feature type="active site" description="Proton donor" evidence="10">
    <location>
        <position position="217"/>
    </location>
</feature>
<dbReference type="Proteomes" id="UP001152300">
    <property type="component" value="Unassembled WGS sequence"/>
</dbReference>
<feature type="signal peptide" evidence="12">
    <location>
        <begin position="1"/>
        <end position="19"/>
    </location>
</feature>
<dbReference type="InterPro" id="IPR033119">
    <property type="entry name" value="GH11_AS_2"/>
</dbReference>
<evidence type="ECO:0000256" key="12">
    <source>
        <dbReference type="SAM" id="SignalP"/>
    </source>
</evidence>
<dbReference type="SUPFAM" id="SSF49899">
    <property type="entry name" value="Concanavalin A-like lectins/glucanases"/>
    <property type="match status" value="1"/>
</dbReference>
<feature type="active site" description="Nucleophile" evidence="10">
    <location>
        <position position="125"/>
    </location>
</feature>
<feature type="chain" id="PRO_5040809667" description="Endo-1,4-beta-xylanase" evidence="12">
    <location>
        <begin position="20"/>
        <end position="230"/>
    </location>
</feature>
<evidence type="ECO:0000256" key="8">
    <source>
        <dbReference type="ARBA" id="ARBA00023295"/>
    </source>
</evidence>
<dbReference type="Pfam" id="PF00457">
    <property type="entry name" value="Glyco_hydro_11"/>
    <property type="match status" value="1"/>
</dbReference>
<keyword evidence="8 10" id="KW-0326">Glycosidase</keyword>
<keyword evidence="15" id="KW-1185">Reference proteome</keyword>
<evidence type="ECO:0000313" key="15">
    <source>
        <dbReference type="Proteomes" id="UP001152300"/>
    </source>
</evidence>
<dbReference type="PRINTS" id="PR00911">
    <property type="entry name" value="GLHYDRLASE11"/>
</dbReference>
<keyword evidence="6 10" id="KW-0378">Hydrolase</keyword>
<dbReference type="InterPro" id="IPR033123">
    <property type="entry name" value="GH11_dom"/>
</dbReference>
<reference evidence="14" key="1">
    <citation type="submission" date="2022-11" db="EMBL/GenBank/DDBJ databases">
        <title>Genome Resource of Sclerotinia nivalis Strain SnTB1, a Plant Pathogen Isolated from American Ginseng.</title>
        <authorList>
            <person name="Fan S."/>
        </authorList>
    </citation>
    <scope>NUCLEOTIDE SEQUENCE</scope>
    <source>
        <strain evidence="14">SnTB1</strain>
    </source>
</reference>
<evidence type="ECO:0000313" key="14">
    <source>
        <dbReference type="EMBL" id="KAJ8068594.1"/>
    </source>
</evidence>
<name>A0A9X0ATF8_9HELO</name>